<feature type="compositionally biased region" description="Polar residues" evidence="1">
    <location>
        <begin position="1"/>
        <end position="11"/>
    </location>
</feature>
<name>A0A9P6MH09_9FUNG</name>
<comment type="caution">
    <text evidence="2">The sequence shown here is derived from an EMBL/GenBank/DDBJ whole genome shotgun (WGS) entry which is preliminary data.</text>
</comment>
<feature type="region of interest" description="Disordered" evidence="1">
    <location>
        <begin position="1"/>
        <end position="51"/>
    </location>
</feature>
<accession>A0A9P6MH09</accession>
<dbReference type="EMBL" id="JAAAHW010000708">
    <property type="protein sequence ID" value="KAF9999718.1"/>
    <property type="molecule type" value="Genomic_DNA"/>
</dbReference>
<evidence type="ECO:0000313" key="3">
    <source>
        <dbReference type="Proteomes" id="UP000749646"/>
    </source>
</evidence>
<proteinExistence type="predicted"/>
<evidence type="ECO:0000313" key="2">
    <source>
        <dbReference type="EMBL" id="KAF9999718.1"/>
    </source>
</evidence>
<evidence type="ECO:0000256" key="1">
    <source>
        <dbReference type="SAM" id="MobiDB-lite"/>
    </source>
</evidence>
<protein>
    <submittedName>
        <fullName evidence="2">Uncharacterized protein</fullName>
    </submittedName>
</protein>
<gene>
    <name evidence="2" type="ORF">BGZ65_004973</name>
</gene>
<reference evidence="2" key="1">
    <citation type="journal article" date="2020" name="Fungal Divers.">
        <title>Resolving the Mortierellaceae phylogeny through synthesis of multi-gene phylogenetics and phylogenomics.</title>
        <authorList>
            <person name="Vandepol N."/>
            <person name="Liber J."/>
            <person name="Desiro A."/>
            <person name="Na H."/>
            <person name="Kennedy M."/>
            <person name="Barry K."/>
            <person name="Grigoriev I.V."/>
            <person name="Miller A.N."/>
            <person name="O'Donnell K."/>
            <person name="Stajich J.E."/>
            <person name="Bonito G."/>
        </authorList>
    </citation>
    <scope>NUCLEOTIDE SEQUENCE</scope>
    <source>
        <strain evidence="2">MES-2147</strain>
    </source>
</reference>
<dbReference type="OrthoDB" id="18453at2759"/>
<feature type="compositionally biased region" description="Acidic residues" evidence="1">
    <location>
        <begin position="29"/>
        <end position="45"/>
    </location>
</feature>
<organism evidence="2 3">
    <name type="scientific">Modicella reniformis</name>
    <dbReference type="NCBI Taxonomy" id="1440133"/>
    <lineage>
        <taxon>Eukaryota</taxon>
        <taxon>Fungi</taxon>
        <taxon>Fungi incertae sedis</taxon>
        <taxon>Mucoromycota</taxon>
        <taxon>Mortierellomycotina</taxon>
        <taxon>Mortierellomycetes</taxon>
        <taxon>Mortierellales</taxon>
        <taxon>Mortierellaceae</taxon>
        <taxon>Modicella</taxon>
    </lineage>
</organism>
<sequence length="105" mass="11667">MVATTGSSSTALPGGEPMDVDLHGHEQQVEELETELAEPEPEPEPEGPRMTRLRGILNKSLQETLKSCNFNAICECFPILAATKPEDLHEVHRKVCQFLSLQKQQ</sequence>
<dbReference type="AlphaFoldDB" id="A0A9P6MH09"/>
<keyword evidence="3" id="KW-1185">Reference proteome</keyword>
<dbReference type="Proteomes" id="UP000749646">
    <property type="component" value="Unassembled WGS sequence"/>
</dbReference>